<keyword evidence="3" id="KW-0133">Cell shape</keyword>
<dbReference type="Pfam" id="PF01471">
    <property type="entry name" value="PG_binding_1"/>
    <property type="match status" value="1"/>
</dbReference>
<evidence type="ECO:0000256" key="5">
    <source>
        <dbReference type="ARBA" id="ARBA00023316"/>
    </source>
</evidence>
<name>A0A6J6QQ17_9ZZZZ</name>
<dbReference type="Gene3D" id="2.40.440.10">
    <property type="entry name" value="L,D-transpeptidase catalytic domain-like"/>
    <property type="match status" value="1"/>
</dbReference>
<keyword evidence="5" id="KW-0961">Cell wall biogenesis/degradation</keyword>
<dbReference type="GO" id="GO:0016740">
    <property type="term" value="F:transferase activity"/>
    <property type="evidence" value="ECO:0007669"/>
    <property type="project" value="UniProtKB-KW"/>
</dbReference>
<dbReference type="UniPathway" id="UPA00219"/>
<dbReference type="InterPro" id="IPR036365">
    <property type="entry name" value="PGBD-like_sf"/>
</dbReference>
<accession>A0A6J6QQ17</accession>
<dbReference type="PANTHER" id="PTHR30582:SF33">
    <property type="entry name" value="EXPORTED PROTEIN"/>
    <property type="match status" value="1"/>
</dbReference>
<dbReference type="InterPro" id="IPR050979">
    <property type="entry name" value="LD-transpeptidase"/>
</dbReference>
<dbReference type="Gene3D" id="1.10.101.10">
    <property type="entry name" value="PGBD-like superfamily/PGBD"/>
    <property type="match status" value="1"/>
</dbReference>
<evidence type="ECO:0000313" key="7">
    <source>
        <dbReference type="EMBL" id="CAB4712949.1"/>
    </source>
</evidence>
<proteinExistence type="predicted"/>
<sequence length="228" mass="25058">MHKFGLFLLTGLILAIVLPAPASAADSTAGALPLSEQQTGPMITLLQDRLGWLGYPIDKGEYGASLFGTSTTGNVKDFQTKFFINPTGVVDGPTWIELRRLSEPRGELPIACTEVTSICISLEQKILRYVVGGKVQMSADARFGVSGQRTSPGSYQVYWKSRDHVSSRFQTPMPFSLFYDGDQAVHYSPYFQADGYLGGSHGCVNLRDLNKAAWLFKKAGRGTRIYIY</sequence>
<organism evidence="7">
    <name type="scientific">freshwater metagenome</name>
    <dbReference type="NCBI Taxonomy" id="449393"/>
    <lineage>
        <taxon>unclassified sequences</taxon>
        <taxon>metagenomes</taxon>
        <taxon>ecological metagenomes</taxon>
    </lineage>
</organism>
<evidence type="ECO:0000259" key="6">
    <source>
        <dbReference type="PROSITE" id="PS52029"/>
    </source>
</evidence>
<comment type="pathway">
    <text evidence="1">Cell wall biogenesis; peptidoglycan biosynthesis.</text>
</comment>
<dbReference type="InterPro" id="IPR036366">
    <property type="entry name" value="PGBDSf"/>
</dbReference>
<dbReference type="GO" id="GO:0008360">
    <property type="term" value="P:regulation of cell shape"/>
    <property type="evidence" value="ECO:0007669"/>
    <property type="project" value="UniProtKB-KW"/>
</dbReference>
<dbReference type="InterPro" id="IPR002477">
    <property type="entry name" value="Peptidoglycan-bd-like"/>
</dbReference>
<dbReference type="Pfam" id="PF03734">
    <property type="entry name" value="YkuD"/>
    <property type="match status" value="1"/>
</dbReference>
<dbReference type="SUPFAM" id="SSF141523">
    <property type="entry name" value="L,D-transpeptidase catalytic domain-like"/>
    <property type="match status" value="1"/>
</dbReference>
<dbReference type="PROSITE" id="PS52029">
    <property type="entry name" value="LD_TPASE"/>
    <property type="match status" value="1"/>
</dbReference>
<reference evidence="7" key="1">
    <citation type="submission" date="2020-05" db="EMBL/GenBank/DDBJ databases">
        <authorList>
            <person name="Chiriac C."/>
            <person name="Salcher M."/>
            <person name="Ghai R."/>
            <person name="Kavagutti S V."/>
        </authorList>
    </citation>
    <scope>NUCLEOTIDE SEQUENCE</scope>
</reference>
<dbReference type="GO" id="GO:0071555">
    <property type="term" value="P:cell wall organization"/>
    <property type="evidence" value="ECO:0007669"/>
    <property type="project" value="UniProtKB-KW"/>
</dbReference>
<dbReference type="GO" id="GO:0018104">
    <property type="term" value="P:peptidoglycan-protein cross-linking"/>
    <property type="evidence" value="ECO:0007669"/>
    <property type="project" value="TreeGrafter"/>
</dbReference>
<dbReference type="CDD" id="cd16913">
    <property type="entry name" value="YkuD_like"/>
    <property type="match status" value="1"/>
</dbReference>
<dbReference type="SUPFAM" id="SSF47090">
    <property type="entry name" value="PGBD-like"/>
    <property type="match status" value="1"/>
</dbReference>
<feature type="domain" description="L,D-TPase catalytic" evidence="6">
    <location>
        <begin position="116"/>
        <end position="228"/>
    </location>
</feature>
<dbReference type="GO" id="GO:0005576">
    <property type="term" value="C:extracellular region"/>
    <property type="evidence" value="ECO:0007669"/>
    <property type="project" value="TreeGrafter"/>
</dbReference>
<evidence type="ECO:0000256" key="3">
    <source>
        <dbReference type="ARBA" id="ARBA00022960"/>
    </source>
</evidence>
<dbReference type="PANTHER" id="PTHR30582">
    <property type="entry name" value="L,D-TRANSPEPTIDASE"/>
    <property type="match status" value="1"/>
</dbReference>
<dbReference type="EMBL" id="CAEZXZ010000181">
    <property type="protein sequence ID" value="CAB4712949.1"/>
    <property type="molecule type" value="Genomic_DNA"/>
</dbReference>
<dbReference type="InterPro" id="IPR038063">
    <property type="entry name" value="Transpep_catalytic_dom"/>
</dbReference>
<keyword evidence="2" id="KW-0808">Transferase</keyword>
<evidence type="ECO:0000256" key="2">
    <source>
        <dbReference type="ARBA" id="ARBA00022679"/>
    </source>
</evidence>
<evidence type="ECO:0000256" key="1">
    <source>
        <dbReference type="ARBA" id="ARBA00004752"/>
    </source>
</evidence>
<dbReference type="InterPro" id="IPR005490">
    <property type="entry name" value="LD_TPept_cat_dom"/>
</dbReference>
<gene>
    <name evidence="7" type="ORF">UFOPK2625_01114</name>
</gene>
<dbReference type="AlphaFoldDB" id="A0A6J6QQ17"/>
<dbReference type="GO" id="GO:0071972">
    <property type="term" value="F:peptidoglycan L,D-transpeptidase activity"/>
    <property type="evidence" value="ECO:0007669"/>
    <property type="project" value="TreeGrafter"/>
</dbReference>
<keyword evidence="4" id="KW-0573">Peptidoglycan synthesis</keyword>
<protein>
    <submittedName>
        <fullName evidence="7">Unannotated protein</fullName>
    </submittedName>
</protein>
<evidence type="ECO:0000256" key="4">
    <source>
        <dbReference type="ARBA" id="ARBA00022984"/>
    </source>
</evidence>